<dbReference type="EMBL" id="UINC01000198">
    <property type="protein sequence ID" value="SUZ50942.1"/>
    <property type="molecule type" value="Genomic_DNA"/>
</dbReference>
<sequence>MKIGKYFLVIFLILFLYLVTWPIPIDPVAWTPPPAPDLKGEYAINDYLASSNIIHVNGSIGPEDVDIDKNGLLYGGFLDGKIIRFTPEGKNLGVFADTKGRPLGLDFDNSGNLIIADALKGLLSIDINGNIKTLATEVDGVPLNFTDDVDVGPDGMIYFSDASEKFNVHNYRGDLWEHRPHGKLISYDPSTEKLTLLLDNLYFANGVAVSENGEFLLFNETYDYSISKYWLQGPKAGTREKIFTNTPGFPDGISTGSNGVFWIAMFTPRNAAADALAPKPFIRKIVYRLPLFIQPAPVRHGFILGIDSNGNVIYNLQDPSPNSFSPITSVEEENGVLYLGSLNYPGFANIKRPQ</sequence>
<organism evidence="5">
    <name type="scientific">marine metagenome</name>
    <dbReference type="NCBI Taxonomy" id="408172"/>
    <lineage>
        <taxon>unclassified sequences</taxon>
        <taxon>metagenomes</taxon>
        <taxon>ecological metagenomes</taxon>
    </lineage>
</organism>
<protein>
    <recommendedName>
        <fullName evidence="4">Strictosidine synthase conserved region domain-containing protein</fullName>
    </recommendedName>
</protein>
<dbReference type="PANTHER" id="PTHR10426">
    <property type="entry name" value="STRICTOSIDINE SYNTHASE-RELATED"/>
    <property type="match status" value="1"/>
</dbReference>
<dbReference type="Pfam" id="PF20067">
    <property type="entry name" value="SSL_N"/>
    <property type="match status" value="1"/>
</dbReference>
<evidence type="ECO:0000256" key="3">
    <source>
        <dbReference type="ARBA" id="ARBA00023180"/>
    </source>
</evidence>
<keyword evidence="2" id="KW-0597">Phosphoprotein</keyword>
<evidence type="ECO:0000313" key="5">
    <source>
        <dbReference type="EMBL" id="SUZ50942.1"/>
    </source>
</evidence>
<dbReference type="Pfam" id="PF03088">
    <property type="entry name" value="Str_synth"/>
    <property type="match status" value="1"/>
</dbReference>
<evidence type="ECO:0000256" key="1">
    <source>
        <dbReference type="ARBA" id="ARBA00009191"/>
    </source>
</evidence>
<feature type="domain" description="Strictosidine synthase conserved region" evidence="4">
    <location>
        <begin position="147"/>
        <end position="233"/>
    </location>
</feature>
<dbReference type="InterPro" id="IPR018119">
    <property type="entry name" value="Strictosidine_synth_cons-reg"/>
</dbReference>
<comment type="similarity">
    <text evidence="1">Belongs to the strictosidine synthase family.</text>
</comment>
<evidence type="ECO:0000256" key="2">
    <source>
        <dbReference type="ARBA" id="ARBA00022553"/>
    </source>
</evidence>
<name>A0A381N8K6_9ZZZZ</name>
<dbReference type="Gene3D" id="2.120.10.30">
    <property type="entry name" value="TolB, C-terminal domain"/>
    <property type="match status" value="1"/>
</dbReference>
<dbReference type="AlphaFoldDB" id="A0A381N8K6"/>
<reference evidence="5" key="1">
    <citation type="submission" date="2018-05" db="EMBL/GenBank/DDBJ databases">
        <authorList>
            <person name="Lanie J.A."/>
            <person name="Ng W.-L."/>
            <person name="Kazmierczak K.M."/>
            <person name="Andrzejewski T.M."/>
            <person name="Davidsen T.M."/>
            <person name="Wayne K.J."/>
            <person name="Tettelin H."/>
            <person name="Glass J.I."/>
            <person name="Rusch D."/>
            <person name="Podicherti R."/>
            <person name="Tsui H.-C.T."/>
            <person name="Winkler M.E."/>
        </authorList>
    </citation>
    <scope>NUCLEOTIDE SEQUENCE</scope>
</reference>
<dbReference type="InterPro" id="IPR011042">
    <property type="entry name" value="6-blade_b-propeller_TolB-like"/>
</dbReference>
<accession>A0A381N8K6</accession>
<keyword evidence="3" id="KW-0325">Glycoprotein</keyword>
<evidence type="ECO:0000259" key="4">
    <source>
        <dbReference type="Pfam" id="PF03088"/>
    </source>
</evidence>
<dbReference type="SUPFAM" id="SSF63829">
    <property type="entry name" value="Calcium-dependent phosphotriesterase"/>
    <property type="match status" value="1"/>
</dbReference>
<dbReference type="GO" id="GO:0016787">
    <property type="term" value="F:hydrolase activity"/>
    <property type="evidence" value="ECO:0007669"/>
    <property type="project" value="TreeGrafter"/>
</dbReference>
<proteinExistence type="inferred from homology"/>
<gene>
    <name evidence="5" type="ORF">METZ01_LOCUS3796</name>
</gene>
<dbReference type="PANTHER" id="PTHR10426:SF88">
    <property type="entry name" value="ADIPOCYTE PLASMA MEMBRANE-ASSOCIATED PROTEIN HEMOMUCIN-RELATED"/>
    <property type="match status" value="1"/>
</dbReference>